<evidence type="ECO:0000256" key="1">
    <source>
        <dbReference type="SAM" id="MobiDB-lite"/>
    </source>
</evidence>
<proteinExistence type="predicted"/>
<evidence type="ECO:0000313" key="3">
    <source>
        <dbReference type="Proteomes" id="UP000257109"/>
    </source>
</evidence>
<reference evidence="2" key="1">
    <citation type="submission" date="2018-05" db="EMBL/GenBank/DDBJ databases">
        <title>Draft genome of Mucuna pruriens seed.</title>
        <authorList>
            <person name="Nnadi N.E."/>
            <person name="Vos R."/>
            <person name="Hasami M.H."/>
            <person name="Devisetty U.K."/>
            <person name="Aguiy J.C."/>
        </authorList>
    </citation>
    <scope>NUCLEOTIDE SEQUENCE [LARGE SCALE GENOMIC DNA]</scope>
    <source>
        <strain evidence="2">JCA_2017</strain>
    </source>
</reference>
<dbReference type="OrthoDB" id="1411639at2759"/>
<evidence type="ECO:0000313" key="2">
    <source>
        <dbReference type="EMBL" id="RDX96892.1"/>
    </source>
</evidence>
<dbReference type="STRING" id="157652.A0A371H262"/>
<organism evidence="2 3">
    <name type="scientific">Mucuna pruriens</name>
    <name type="common">Velvet bean</name>
    <name type="synonym">Dolichos pruriens</name>
    <dbReference type="NCBI Taxonomy" id="157652"/>
    <lineage>
        <taxon>Eukaryota</taxon>
        <taxon>Viridiplantae</taxon>
        <taxon>Streptophyta</taxon>
        <taxon>Embryophyta</taxon>
        <taxon>Tracheophyta</taxon>
        <taxon>Spermatophyta</taxon>
        <taxon>Magnoliopsida</taxon>
        <taxon>eudicotyledons</taxon>
        <taxon>Gunneridae</taxon>
        <taxon>Pentapetalae</taxon>
        <taxon>rosids</taxon>
        <taxon>fabids</taxon>
        <taxon>Fabales</taxon>
        <taxon>Fabaceae</taxon>
        <taxon>Papilionoideae</taxon>
        <taxon>50 kb inversion clade</taxon>
        <taxon>NPAAA clade</taxon>
        <taxon>indigoferoid/millettioid clade</taxon>
        <taxon>Phaseoleae</taxon>
        <taxon>Mucuna</taxon>
    </lineage>
</organism>
<dbReference type="AlphaFoldDB" id="A0A371H262"/>
<name>A0A371H262_MUCPR</name>
<accession>A0A371H262</accession>
<protein>
    <submittedName>
        <fullName evidence="2">Mitochondrial protein</fullName>
    </submittedName>
</protein>
<dbReference type="InterPro" id="IPR043502">
    <property type="entry name" value="DNA/RNA_pol_sf"/>
</dbReference>
<dbReference type="SUPFAM" id="SSF56672">
    <property type="entry name" value="DNA/RNA polymerases"/>
    <property type="match status" value="1"/>
</dbReference>
<feature type="region of interest" description="Disordered" evidence="1">
    <location>
        <begin position="1"/>
        <end position="27"/>
    </location>
</feature>
<dbReference type="Proteomes" id="UP000257109">
    <property type="component" value="Unassembled WGS sequence"/>
</dbReference>
<feature type="non-terminal residue" evidence="2">
    <location>
        <position position="1"/>
    </location>
</feature>
<gene>
    <name evidence="2" type="ORF">CR513_20403</name>
</gene>
<comment type="caution">
    <text evidence="2">The sequence shown here is derived from an EMBL/GenBank/DDBJ whole genome shotgun (WGS) entry which is preliminary data.</text>
</comment>
<dbReference type="EMBL" id="QJKJ01003783">
    <property type="protein sequence ID" value="RDX96892.1"/>
    <property type="molecule type" value="Genomic_DNA"/>
</dbReference>
<sequence length="231" mass="27063">MPNQSLGEDVPDLESEPPRKQLPRRHTREALANPRWKVAMNEEMKSLLTNKTLELVDCPLRKKPVGCRWVYNIKYQAYGVVECFKTRLPLQQFDVKNAFLHGELSEEVYMNLLLRYVILETHSKKSNVDHNFFLKKQQGKITTLIVYVDDMVVTGNDHVERMTLQSYLSIEFEMKDLGPLKFFIANTPLEEGLKLCVQSNQVPIDKRRCQRLVRRLMYLAHNRSNLAYAYC</sequence>
<keyword evidence="3" id="KW-1185">Reference proteome</keyword>